<evidence type="ECO:0000313" key="5">
    <source>
        <dbReference type="Proteomes" id="UP000683246"/>
    </source>
</evidence>
<dbReference type="Gene3D" id="1.10.1660.10">
    <property type="match status" value="1"/>
</dbReference>
<feature type="coiled-coil region" evidence="2">
    <location>
        <begin position="107"/>
        <end position="134"/>
    </location>
</feature>
<dbReference type="AlphaFoldDB" id="A0A8J8MQ35"/>
<evidence type="ECO:0000256" key="1">
    <source>
        <dbReference type="ARBA" id="ARBA00023125"/>
    </source>
</evidence>
<gene>
    <name evidence="4" type="ORF">HZI73_25850</name>
</gene>
<dbReference type="GO" id="GO:0003677">
    <property type="term" value="F:DNA binding"/>
    <property type="evidence" value="ECO:0007669"/>
    <property type="project" value="UniProtKB-KW"/>
</dbReference>
<dbReference type="InterPro" id="IPR000551">
    <property type="entry name" value="MerR-type_HTH_dom"/>
</dbReference>
<keyword evidence="1" id="KW-0238">DNA-binding</keyword>
<protein>
    <submittedName>
        <fullName evidence="4">MerR family transcriptional regulator</fullName>
    </submittedName>
</protein>
<reference evidence="4" key="1">
    <citation type="submission" date="2020-07" db="EMBL/GenBank/DDBJ databases">
        <title>Vallitalea pronyensis genome.</title>
        <authorList>
            <person name="Postec A."/>
        </authorList>
    </citation>
    <scope>NUCLEOTIDE SEQUENCE</scope>
    <source>
        <strain evidence="4">FatNI3</strain>
    </source>
</reference>
<dbReference type="EMBL" id="CP058649">
    <property type="protein sequence ID" value="QUI25507.1"/>
    <property type="molecule type" value="Genomic_DNA"/>
</dbReference>
<dbReference type="SUPFAM" id="SSF46955">
    <property type="entry name" value="Putative DNA-binding domain"/>
    <property type="match status" value="1"/>
</dbReference>
<evidence type="ECO:0000259" key="3">
    <source>
        <dbReference type="PROSITE" id="PS50937"/>
    </source>
</evidence>
<dbReference type="PANTHER" id="PTHR30204:SF96">
    <property type="entry name" value="CHROMOSOME-ANCHORING PROTEIN RACA"/>
    <property type="match status" value="1"/>
</dbReference>
<dbReference type="PANTHER" id="PTHR30204">
    <property type="entry name" value="REDOX-CYCLING DRUG-SENSING TRANSCRIPTIONAL ACTIVATOR SOXR"/>
    <property type="match status" value="1"/>
</dbReference>
<evidence type="ECO:0000313" key="4">
    <source>
        <dbReference type="EMBL" id="QUI25507.1"/>
    </source>
</evidence>
<dbReference type="Proteomes" id="UP000683246">
    <property type="component" value="Chromosome"/>
</dbReference>
<keyword evidence="2" id="KW-0175">Coiled coil</keyword>
<dbReference type="Pfam" id="PF13411">
    <property type="entry name" value="MerR_1"/>
    <property type="match status" value="1"/>
</dbReference>
<sequence length="422" mass="49476">MEHRPQISDKDKMDSSDIRIGKFAKKNNMSVDTIRYYVQLNLIHPLRKGKYFYFGTEQQEQLDFIKHYKDMKFSLDDIKILMYTVQFHILETPIRSNYIESLLHDKRIQLLQEREQLDATIQKLNDEIETVKQQPVKNRDGKGIAFQHLELLCCPVCQESLTIEEGTLKNHSVYHGKLTCNCGVTMDIEEGIIITSEMNHPISHEEQDDSIRNLFATISHNFIEQMLYYVEETTRYILQQDLASKTVLFMKTGAGTLALNVLRKLPKIGMLILFDEDLNQLKVTKNTIDTHYPDYNILYVGGSLDLLPIKRKSIHLAVDFMASFEAAFEKSYNLYQDIMKHMHTHSSIMGLFLYFKKNAVLSRLESEQRKLLDGYFVRNYLKKYQYELIEDSEENMLDIGKGIDDFYQQGDRAVTHLDRYSR</sequence>
<feature type="domain" description="HTH merR-type" evidence="3">
    <location>
        <begin position="17"/>
        <end position="84"/>
    </location>
</feature>
<keyword evidence="5" id="KW-1185">Reference proteome</keyword>
<accession>A0A8J8MQ35</accession>
<dbReference type="GO" id="GO:0003700">
    <property type="term" value="F:DNA-binding transcription factor activity"/>
    <property type="evidence" value="ECO:0007669"/>
    <property type="project" value="InterPro"/>
</dbReference>
<dbReference type="KEGG" id="vpy:HZI73_25850"/>
<dbReference type="InterPro" id="IPR009061">
    <property type="entry name" value="DNA-bd_dom_put_sf"/>
</dbReference>
<dbReference type="SMART" id="SM00422">
    <property type="entry name" value="HTH_MERR"/>
    <property type="match status" value="1"/>
</dbReference>
<dbReference type="RefSeq" id="WP_212696211.1">
    <property type="nucleotide sequence ID" value="NZ_CP058649.1"/>
</dbReference>
<evidence type="ECO:0000256" key="2">
    <source>
        <dbReference type="SAM" id="Coils"/>
    </source>
</evidence>
<dbReference type="InterPro" id="IPR047057">
    <property type="entry name" value="MerR_fam"/>
</dbReference>
<proteinExistence type="predicted"/>
<organism evidence="4 5">
    <name type="scientific">Vallitalea pronyensis</name>
    <dbReference type="NCBI Taxonomy" id="1348613"/>
    <lineage>
        <taxon>Bacteria</taxon>
        <taxon>Bacillati</taxon>
        <taxon>Bacillota</taxon>
        <taxon>Clostridia</taxon>
        <taxon>Lachnospirales</taxon>
        <taxon>Vallitaleaceae</taxon>
        <taxon>Vallitalea</taxon>
    </lineage>
</organism>
<dbReference type="PROSITE" id="PS50937">
    <property type="entry name" value="HTH_MERR_2"/>
    <property type="match status" value="1"/>
</dbReference>
<name>A0A8J8MQ35_9FIRM</name>